<dbReference type="Pfam" id="PF00148">
    <property type="entry name" value="Oxidored_nitro"/>
    <property type="match status" value="1"/>
</dbReference>
<evidence type="ECO:0000259" key="1">
    <source>
        <dbReference type="Pfam" id="PF00148"/>
    </source>
</evidence>
<keyword evidence="3" id="KW-1185">Reference proteome</keyword>
<dbReference type="EMBL" id="JABAFA010000005">
    <property type="protein sequence ID" value="NMD98483.1"/>
    <property type="molecule type" value="Genomic_DNA"/>
</dbReference>
<evidence type="ECO:0000313" key="3">
    <source>
        <dbReference type="Proteomes" id="UP000543804"/>
    </source>
</evidence>
<reference evidence="2 3" key="1">
    <citation type="submission" date="2020-04" db="EMBL/GenBank/DDBJ databases">
        <authorList>
            <person name="Hitch T.C.A."/>
            <person name="Wylensek D."/>
            <person name="Clavel T."/>
        </authorList>
    </citation>
    <scope>NUCLEOTIDE SEQUENCE [LARGE SCALE GENOMIC DNA]</scope>
    <source>
        <strain evidence="2 3">PG-130-P53-12</strain>
    </source>
</reference>
<evidence type="ECO:0000313" key="2">
    <source>
        <dbReference type="EMBL" id="NMD98483.1"/>
    </source>
</evidence>
<dbReference type="SUPFAM" id="SSF53807">
    <property type="entry name" value="Helical backbone' metal receptor"/>
    <property type="match status" value="1"/>
</dbReference>
<sequence>MLQRIQPAKKLPALPIAEAAYPAPFAPGLEYSPAARGTWNIVHTGMLLPESHQIYICAAGCLRGVVLTAAEMGDAYRRRFSALELREDDLYRTDHETFLIEGITDILRRLPRLPRAVLVFTACVHHFLGCNLRYVYQTLRERFPSVAFAECVMDPIRQTKSLTPEERERREIYRLLPSDREKNRHLVNLIGSNLALTAKSDIKELAHACGRELLDLTECHSYDDFLRMGEASENLYTNPFTHVAARDLLRRLGQDALFLPQVWRYEEICDALTQLAAFLGGSCPDLRPRIATCELALNALHGQIGAQPIAIDFTFTFLPMSLARLLISHGFHVTEIYADAIAREDEANFRWLQHHAPDILLYPTKHPAMRRKPRAQADGAPPLLALGQKAAYFTGTRYFLPAVEGGGHYGLEAISWLAAAMSRAALLPQDTEQIIRRKGWGGPSCLS</sequence>
<name>A0A848B3H7_9FIRM</name>
<gene>
    <name evidence="2" type="ORF">HF878_03160</name>
</gene>
<accession>A0A848B3H7</accession>
<dbReference type="Proteomes" id="UP000543804">
    <property type="component" value="Unassembled WGS sequence"/>
</dbReference>
<comment type="caution">
    <text evidence="2">The sequence shown here is derived from an EMBL/GenBank/DDBJ whole genome shotgun (WGS) entry which is preliminary data.</text>
</comment>
<dbReference type="RefSeq" id="WP_019541619.1">
    <property type="nucleotide sequence ID" value="NZ_JABAFA010000005.1"/>
</dbReference>
<proteinExistence type="predicted"/>
<protein>
    <recommendedName>
        <fullName evidence="1">Nitrogenase/oxidoreductase component 1 domain-containing protein</fullName>
    </recommendedName>
</protein>
<feature type="domain" description="Nitrogenase/oxidoreductase component 1" evidence="1">
    <location>
        <begin position="100"/>
        <end position="352"/>
    </location>
</feature>
<dbReference type="GO" id="GO:0016491">
    <property type="term" value="F:oxidoreductase activity"/>
    <property type="evidence" value="ECO:0007669"/>
    <property type="project" value="InterPro"/>
</dbReference>
<organism evidence="2 3">
    <name type="scientific">Selenomonas bovis</name>
    <dbReference type="NCBI Taxonomy" id="416586"/>
    <lineage>
        <taxon>Bacteria</taxon>
        <taxon>Bacillati</taxon>
        <taxon>Bacillota</taxon>
        <taxon>Negativicutes</taxon>
        <taxon>Selenomonadales</taxon>
        <taxon>Selenomonadaceae</taxon>
        <taxon>Selenomonas</taxon>
    </lineage>
</organism>
<dbReference type="InterPro" id="IPR000510">
    <property type="entry name" value="Nase/OxRdtase_comp1"/>
</dbReference>
<dbReference type="AlphaFoldDB" id="A0A848B3H7"/>